<dbReference type="Proteomes" id="UP000237347">
    <property type="component" value="Unassembled WGS sequence"/>
</dbReference>
<evidence type="ECO:0000259" key="1">
    <source>
        <dbReference type="PROSITE" id="PS51153"/>
    </source>
</evidence>
<comment type="caution">
    <text evidence="2">The sequence shown here is derived from an EMBL/GenBank/DDBJ whole genome shotgun (WGS) entry which is preliminary data.</text>
</comment>
<dbReference type="EMBL" id="PKMF04002146">
    <property type="protein sequence ID" value="KAK7810350.1"/>
    <property type="molecule type" value="Genomic_DNA"/>
</dbReference>
<dbReference type="AlphaFoldDB" id="A0AAW0I6X9"/>
<reference evidence="2 3" key="1">
    <citation type="journal article" date="2018" name="Sci. Data">
        <title>The draft genome sequence of cork oak.</title>
        <authorList>
            <person name="Ramos A.M."/>
            <person name="Usie A."/>
            <person name="Barbosa P."/>
            <person name="Barros P.M."/>
            <person name="Capote T."/>
            <person name="Chaves I."/>
            <person name="Simoes F."/>
            <person name="Abreu I."/>
            <person name="Carrasquinho I."/>
            <person name="Faro C."/>
            <person name="Guimaraes J.B."/>
            <person name="Mendonca D."/>
            <person name="Nobrega F."/>
            <person name="Rodrigues L."/>
            <person name="Saibo N.J.M."/>
            <person name="Varela M.C."/>
            <person name="Egas C."/>
            <person name="Matos J."/>
            <person name="Miguel C.M."/>
            <person name="Oliveira M.M."/>
            <person name="Ricardo C.P."/>
            <person name="Goncalves S."/>
        </authorList>
    </citation>
    <scope>NUCLEOTIDE SEQUENCE [LARGE SCALE GENOMIC DNA]</scope>
    <source>
        <strain evidence="3">cv. HL8</strain>
    </source>
</reference>
<sequence>MADLVTGGAVGAAFGEGFAILHGTVKDVVENIIMFKSILKRLESTLDGIAPQAKKIKEESLALGRPEKETKSLIEKMKKGEKLVLKCSKIKTKRCWSLNDCVKAYSYSKQLKELNDSIEKFCQNTSIVLETSAKLDQNTSIALETTAKVDRVLERFDNSDVKRKFGARTLSCAVPRPQAQDNIFGLGLPLEELKMELKKKEEQVLLLTALGGCGKTTLVQMLCWDDEIKDTLNLFASKNKNK</sequence>
<dbReference type="Pfam" id="PF05659">
    <property type="entry name" value="RPW8"/>
    <property type="match status" value="1"/>
</dbReference>
<organism evidence="2 3">
    <name type="scientific">Quercus suber</name>
    <name type="common">Cork oak</name>
    <dbReference type="NCBI Taxonomy" id="58331"/>
    <lineage>
        <taxon>Eukaryota</taxon>
        <taxon>Viridiplantae</taxon>
        <taxon>Streptophyta</taxon>
        <taxon>Embryophyta</taxon>
        <taxon>Tracheophyta</taxon>
        <taxon>Spermatophyta</taxon>
        <taxon>Magnoliopsida</taxon>
        <taxon>eudicotyledons</taxon>
        <taxon>Gunneridae</taxon>
        <taxon>Pentapetalae</taxon>
        <taxon>rosids</taxon>
        <taxon>fabids</taxon>
        <taxon>Fagales</taxon>
        <taxon>Fagaceae</taxon>
        <taxon>Quercus</taxon>
    </lineage>
</organism>
<dbReference type="Gene3D" id="3.40.50.300">
    <property type="entry name" value="P-loop containing nucleotide triphosphate hydrolases"/>
    <property type="match status" value="1"/>
</dbReference>
<dbReference type="PROSITE" id="PS51153">
    <property type="entry name" value="RPW8"/>
    <property type="match status" value="1"/>
</dbReference>
<dbReference type="InterPro" id="IPR027417">
    <property type="entry name" value="P-loop_NTPase"/>
</dbReference>
<gene>
    <name evidence="2" type="primary">DAR5_1</name>
    <name evidence="2" type="ORF">CFP56_013599</name>
</gene>
<proteinExistence type="predicted"/>
<evidence type="ECO:0000313" key="3">
    <source>
        <dbReference type="Proteomes" id="UP000237347"/>
    </source>
</evidence>
<name>A0AAW0I6X9_QUESU</name>
<dbReference type="InterPro" id="IPR008808">
    <property type="entry name" value="Powdery_mildew-R_dom"/>
</dbReference>
<evidence type="ECO:0000313" key="2">
    <source>
        <dbReference type="EMBL" id="KAK7810350.1"/>
    </source>
</evidence>
<keyword evidence="3" id="KW-1185">Reference proteome</keyword>
<accession>A0AAW0I6X9</accession>
<feature type="domain" description="RPW8" evidence="1">
    <location>
        <begin position="1"/>
        <end position="160"/>
    </location>
</feature>
<dbReference type="SUPFAM" id="SSF52540">
    <property type="entry name" value="P-loop containing nucleoside triphosphate hydrolases"/>
    <property type="match status" value="1"/>
</dbReference>
<protein>
    <submittedName>
        <fullName evidence="2">Protein da1-related 5</fullName>
    </submittedName>
</protein>